<organism evidence="2 3">
    <name type="scientific">Segnochrobactrum spirostomi</name>
    <dbReference type="NCBI Taxonomy" id="2608987"/>
    <lineage>
        <taxon>Bacteria</taxon>
        <taxon>Pseudomonadati</taxon>
        <taxon>Pseudomonadota</taxon>
        <taxon>Alphaproteobacteria</taxon>
        <taxon>Hyphomicrobiales</taxon>
        <taxon>Segnochrobactraceae</taxon>
        <taxon>Segnochrobactrum</taxon>
    </lineage>
</organism>
<dbReference type="GO" id="GO:0000155">
    <property type="term" value="F:phosphorelay sensor kinase activity"/>
    <property type="evidence" value="ECO:0007669"/>
    <property type="project" value="InterPro"/>
</dbReference>
<evidence type="ECO:0000313" key="3">
    <source>
        <dbReference type="Proteomes" id="UP000332515"/>
    </source>
</evidence>
<dbReference type="GO" id="GO:0006109">
    <property type="term" value="P:regulation of carbohydrate metabolic process"/>
    <property type="evidence" value="ECO:0007669"/>
    <property type="project" value="InterPro"/>
</dbReference>
<evidence type="ECO:0000313" key="2">
    <source>
        <dbReference type="EMBL" id="MQT12669.1"/>
    </source>
</evidence>
<keyword evidence="3" id="KW-1185">Reference proteome</keyword>
<dbReference type="InterPro" id="IPR011104">
    <property type="entry name" value="Hpr_kin/Pase_C"/>
</dbReference>
<keyword evidence="2" id="KW-0808">Transferase</keyword>
<dbReference type="SUPFAM" id="SSF53795">
    <property type="entry name" value="PEP carboxykinase-like"/>
    <property type="match status" value="1"/>
</dbReference>
<dbReference type="Pfam" id="PF07475">
    <property type="entry name" value="Hpr_kinase_C"/>
    <property type="match status" value="1"/>
</dbReference>
<dbReference type="AlphaFoldDB" id="A0A6A7Y4M1"/>
<keyword evidence="2" id="KW-0418">Kinase</keyword>
<dbReference type="Proteomes" id="UP000332515">
    <property type="component" value="Unassembled WGS sequence"/>
</dbReference>
<dbReference type="RefSeq" id="WP_153479908.1">
    <property type="nucleotide sequence ID" value="NZ_VWNA01000001.1"/>
</dbReference>
<dbReference type="GO" id="GO:0004674">
    <property type="term" value="F:protein serine/threonine kinase activity"/>
    <property type="evidence" value="ECO:0007669"/>
    <property type="project" value="UniProtKB-KW"/>
</dbReference>
<dbReference type="InterPro" id="IPR027417">
    <property type="entry name" value="P-loop_NTPase"/>
</dbReference>
<evidence type="ECO:0000259" key="1">
    <source>
        <dbReference type="Pfam" id="PF07475"/>
    </source>
</evidence>
<gene>
    <name evidence="2" type="ORF">F0357_08380</name>
</gene>
<dbReference type="Gene3D" id="3.40.50.300">
    <property type="entry name" value="P-loop containing nucleotide triphosphate hydrolases"/>
    <property type="match status" value="1"/>
</dbReference>
<proteinExistence type="predicted"/>
<feature type="domain" description="HPr kinase/phosphorylase C-terminal" evidence="1">
    <location>
        <begin position="18"/>
        <end position="154"/>
    </location>
</feature>
<reference evidence="2 3" key="1">
    <citation type="submission" date="2019-09" db="EMBL/GenBank/DDBJ databases">
        <title>Segnochrobactrum spirostomi gen. nov., sp. nov., isolated from the ciliate Spirostomum cf. yagiui and description of a novel family, Segnochrobactraceae fam. nov. within the order Rhizobiales of the class Alphaproteobacteria.</title>
        <authorList>
            <person name="Akter S."/>
            <person name="Shazib S.U.A."/>
            <person name="Shin M.K."/>
        </authorList>
    </citation>
    <scope>NUCLEOTIDE SEQUENCE [LARGE SCALE GENOMIC DNA]</scope>
    <source>
        <strain evidence="2 3">Sp-1</strain>
    </source>
</reference>
<comment type="caution">
    <text evidence="2">The sequence shown here is derived from an EMBL/GenBank/DDBJ whole genome shotgun (WGS) entry which is preliminary data.</text>
</comment>
<dbReference type="GO" id="GO:0005524">
    <property type="term" value="F:ATP binding"/>
    <property type="evidence" value="ECO:0007669"/>
    <property type="project" value="InterPro"/>
</dbReference>
<name>A0A6A7Y4M1_9HYPH</name>
<accession>A0A6A7Y4M1</accession>
<dbReference type="EMBL" id="VWNA01000001">
    <property type="protein sequence ID" value="MQT12669.1"/>
    <property type="molecule type" value="Genomic_DNA"/>
</dbReference>
<sequence>MAVEVDATGVAARPHTARTIHATVLLAGEAGILIRGASGAGKSALALALLDLLAARGRFARLVADDQVFLAAVNGRLLARVPAPIAGLVERRGAGIEPIAHEPAAIVRLVVDLVEPAALERVPEWQERLVRLAGIDLPRLTLPCRSAETAAGAVLATVERLGNPCGTGA</sequence>
<protein>
    <submittedName>
        <fullName evidence="2">Serine/threonine protein kinase</fullName>
    </submittedName>
</protein>
<keyword evidence="2" id="KW-0723">Serine/threonine-protein kinase</keyword>